<organism evidence="1 2">
    <name type="scientific">Nitrosotalea sinensis</name>
    <dbReference type="NCBI Taxonomy" id="1499975"/>
    <lineage>
        <taxon>Archaea</taxon>
        <taxon>Nitrososphaerota</taxon>
        <taxon>Nitrososphaeria</taxon>
        <taxon>Nitrosotaleales</taxon>
        <taxon>Nitrosotaleaceae</taxon>
        <taxon>Nitrosotalea</taxon>
    </lineage>
</organism>
<dbReference type="Proteomes" id="UP000232412">
    <property type="component" value="Unassembled WGS sequence"/>
</dbReference>
<proteinExistence type="predicted"/>
<protein>
    <submittedName>
        <fullName evidence="1">Uncharacterized protein</fullName>
    </submittedName>
</protein>
<dbReference type="EMBL" id="FRFC01000001">
    <property type="protein sequence ID" value="SHO42493.1"/>
    <property type="molecule type" value="Genomic_DNA"/>
</dbReference>
<accession>A0A2H1EDU4</accession>
<name>A0A2H1EDU4_9ARCH</name>
<dbReference type="AlphaFoldDB" id="A0A2H1EDU4"/>
<evidence type="ECO:0000313" key="1">
    <source>
        <dbReference type="EMBL" id="SHO42493.1"/>
    </source>
</evidence>
<keyword evidence="2" id="KW-1185">Reference proteome</keyword>
<reference evidence="2" key="1">
    <citation type="submission" date="2016-12" db="EMBL/GenBank/DDBJ databases">
        <authorList>
            <person name="Herbold C."/>
        </authorList>
    </citation>
    <scope>NUCLEOTIDE SEQUENCE [LARGE SCALE GENOMIC DNA]</scope>
</reference>
<sequence length="62" mass="7558">MSRSVELEKDLTRVSDILDRNSNCLEEWPMLQMRKKRCGWYSVQYPHLVIFSVYHTKYLLIH</sequence>
<gene>
    <name evidence="1" type="ORF">NSIN_10031</name>
</gene>
<evidence type="ECO:0000313" key="2">
    <source>
        <dbReference type="Proteomes" id="UP000232412"/>
    </source>
</evidence>